<evidence type="ECO:0000313" key="4">
    <source>
        <dbReference type="Proteomes" id="UP000077271"/>
    </source>
</evidence>
<dbReference type="Proteomes" id="UP000077271">
    <property type="component" value="Unassembled WGS sequence"/>
</dbReference>
<dbReference type="RefSeq" id="WP_063975310.1">
    <property type="nucleotide sequence ID" value="NZ_LQWZ01000035.1"/>
</dbReference>
<evidence type="ECO:0000259" key="2">
    <source>
        <dbReference type="Pfam" id="PF13115"/>
    </source>
</evidence>
<dbReference type="PROSITE" id="PS51257">
    <property type="entry name" value="PROKAR_LIPOPROTEIN"/>
    <property type="match status" value="1"/>
</dbReference>
<name>A0A177KJL7_9BACI</name>
<evidence type="ECO:0000256" key="1">
    <source>
        <dbReference type="SAM" id="SignalP"/>
    </source>
</evidence>
<feature type="domain" description="YtkA-like" evidence="2">
    <location>
        <begin position="156"/>
        <end position="235"/>
    </location>
</feature>
<gene>
    <name evidence="3" type="ORF">AWH48_09945</name>
</gene>
<organism evidence="3 4">
    <name type="scientific">Domibacillus aminovorans</name>
    <dbReference type="NCBI Taxonomy" id="29332"/>
    <lineage>
        <taxon>Bacteria</taxon>
        <taxon>Bacillati</taxon>
        <taxon>Bacillota</taxon>
        <taxon>Bacilli</taxon>
        <taxon>Bacillales</taxon>
        <taxon>Bacillaceae</taxon>
        <taxon>Domibacillus</taxon>
    </lineage>
</organism>
<dbReference type="EMBL" id="LQWZ01000035">
    <property type="protein sequence ID" value="OAH53598.1"/>
    <property type="molecule type" value="Genomic_DNA"/>
</dbReference>
<feature type="domain" description="YtkA-like" evidence="2">
    <location>
        <begin position="33"/>
        <end position="114"/>
    </location>
</feature>
<comment type="caution">
    <text evidence="3">The sequence shown here is derived from an EMBL/GenBank/DDBJ whole genome shotgun (WGS) entry which is preliminary data.</text>
</comment>
<dbReference type="Pfam" id="PF13115">
    <property type="entry name" value="YtkA"/>
    <property type="match status" value="2"/>
</dbReference>
<keyword evidence="1" id="KW-0732">Signal</keyword>
<dbReference type="AlphaFoldDB" id="A0A177KJL7"/>
<feature type="chain" id="PRO_5038435621" description="YtkA-like domain-containing protein" evidence="1">
    <location>
        <begin position="22"/>
        <end position="253"/>
    </location>
</feature>
<reference evidence="3 4" key="1">
    <citation type="submission" date="2016-01" db="EMBL/GenBank/DDBJ databases">
        <title>Investigation of taxonomic status of Bacillus aminovorans.</title>
        <authorList>
            <person name="Verma A."/>
            <person name="Pal Y."/>
            <person name="Krishnamurthi S."/>
        </authorList>
    </citation>
    <scope>NUCLEOTIDE SEQUENCE [LARGE SCALE GENOMIC DNA]</scope>
    <source>
        <strain evidence="3 4">DSM 4337</strain>
    </source>
</reference>
<evidence type="ECO:0000313" key="3">
    <source>
        <dbReference type="EMBL" id="OAH53598.1"/>
    </source>
</evidence>
<accession>A0A177KJL7</accession>
<dbReference type="InterPro" id="IPR032693">
    <property type="entry name" value="YtkA-like_dom"/>
</dbReference>
<dbReference type="OrthoDB" id="2679563at2"/>
<protein>
    <recommendedName>
        <fullName evidence="2">YtkA-like domain-containing protein</fullName>
    </recommendedName>
</protein>
<feature type="signal peptide" evidence="1">
    <location>
        <begin position="1"/>
        <end position="21"/>
    </location>
</feature>
<dbReference type="InterPro" id="IPR013783">
    <property type="entry name" value="Ig-like_fold"/>
</dbReference>
<proteinExistence type="predicted"/>
<sequence>MQKKYWMIMLALVIAVLSACSGEEGKVEESEVPQAIEVQLEVPETVEVNGKIAMKAVVTQGSEKVADADKVEFEVWEEGAKEESNMIEAKNNNDGTYEAETTFDRDGVFTVQVHVTARGLHTMPKKSVTVGTGAAHDEAIQEEKELHEHEHGESETGFSMHFMEPDGVEAEKETILTAHLENEGAPLEKAQVRYEIWNNSKTEKHTWADAEETSPGEYTAAYTFTEAGAFTVKVHVENDEGLHEHEEHQVDVK</sequence>
<dbReference type="Gene3D" id="2.60.40.10">
    <property type="entry name" value="Immunoglobulins"/>
    <property type="match status" value="1"/>
</dbReference>